<feature type="region of interest" description="Disordered" evidence="3">
    <location>
        <begin position="385"/>
        <end position="407"/>
    </location>
</feature>
<name>V5G6X8_BYSSN</name>
<comment type="caution">
    <text evidence="4">The sequence shown here is derived from an EMBL/GenBank/DDBJ whole genome shotgun (WGS) entry which is preliminary data.</text>
</comment>
<sequence length="534" mass="57665">MTSPAATKLRHLLADESKVIVCPGVYDGLTARIALQEGFDALYMTGAGTTASRLGQPDLGVITLNEMRENAEMIANLDPSVPLIADADTGFGGSLMVDRTVTEYIRAGVAALHLEDQPTTKRCGHLRSKQLVSKDEYLDRIRAAVNARKRAHGDIVLIARTDALQSLGLEEAISRLRAAIELGADVAFLEAVTSKEEAREVCEKLKPTPVLFNAVPGGASPDLSVQEAQELGFRMIIFPGLALGSVYGAVQNALKSLKKTGTQAVRAGTSPKDLFNVLIFDLGLKRDLTKYPPAQQGHISQRQPIATTPDVADSLRAGGIDPANDVDYVILSHVHWDHVGTPSDFPNSKFIVGSGTMDLLEHGAGPYYPANIFDPDMLPHLRTFELPPPGQTLPGAPSPSPKQTTHTWAALPHNSSLFPRTIDFFSDGSLYIIDAPGHLYGHINLLARIAPGKWVYLGGDCCHDVRILRGEKGIAMYDDGRGGLRSVHVDVSLARDTIDRVGRLLDGGDGIEVVVAHDRTWSDSNRERFFPGTL</sequence>
<dbReference type="InterPro" id="IPR039556">
    <property type="entry name" value="ICL/PEPM"/>
</dbReference>
<dbReference type="Gene3D" id="3.20.20.60">
    <property type="entry name" value="Phosphoenolpyruvate-binding domains"/>
    <property type="match status" value="1"/>
</dbReference>
<reference evidence="5" key="1">
    <citation type="journal article" date="2014" name="Genome Announc.">
        <title>Draft genome sequence of the formaldehyde-resistant fungus Byssochlamys spectabilis No. 5 (anamorph Paecilomyces variotii No. 5) (NBRC109023).</title>
        <authorList>
            <person name="Oka T."/>
            <person name="Ekino K."/>
            <person name="Fukuda K."/>
            <person name="Nomura Y."/>
        </authorList>
    </citation>
    <scope>NUCLEOTIDE SEQUENCE [LARGE SCALE GENOMIC DNA]</scope>
    <source>
        <strain evidence="5">No. 5 / NBRC 109023</strain>
    </source>
</reference>
<dbReference type="EMBL" id="BAUL01000397">
    <property type="protein sequence ID" value="GAE00234.1"/>
    <property type="molecule type" value="Genomic_DNA"/>
</dbReference>
<dbReference type="SUPFAM" id="SSF51621">
    <property type="entry name" value="Phosphoenolpyruvate/pyruvate domain"/>
    <property type="match status" value="1"/>
</dbReference>
<dbReference type="Proteomes" id="UP000018001">
    <property type="component" value="Unassembled WGS sequence"/>
</dbReference>
<gene>
    <name evidence="4" type="ORF">PVAR5_8973</name>
</gene>
<keyword evidence="5" id="KW-1185">Reference proteome</keyword>
<dbReference type="Gene3D" id="3.60.15.10">
    <property type="entry name" value="Ribonuclease Z/Hydroxyacylglutathione hydrolase-like"/>
    <property type="match status" value="1"/>
</dbReference>
<dbReference type="GO" id="GO:0046421">
    <property type="term" value="F:methylisocitrate lyase activity"/>
    <property type="evidence" value="ECO:0007669"/>
    <property type="project" value="UniProtKB-EC"/>
</dbReference>
<dbReference type="PROSITE" id="PS00161">
    <property type="entry name" value="ISOCITRATE_LYASE"/>
    <property type="match status" value="1"/>
</dbReference>
<dbReference type="SUPFAM" id="SSF56281">
    <property type="entry name" value="Metallo-hydrolase/oxidoreductase"/>
    <property type="match status" value="1"/>
</dbReference>
<dbReference type="OrthoDB" id="1923844at2759"/>
<dbReference type="InterPro" id="IPR040442">
    <property type="entry name" value="Pyrv_kinase-like_dom_sf"/>
</dbReference>
<comment type="similarity">
    <text evidence="2">Belongs to the isocitrate lyase/PEP mutase superfamily.</text>
</comment>
<dbReference type="InParanoid" id="V5G6X8"/>
<organism evidence="4 5">
    <name type="scientific">Byssochlamys spectabilis (strain No. 5 / NBRC 109023)</name>
    <name type="common">Paecilomyces variotii</name>
    <dbReference type="NCBI Taxonomy" id="1356009"/>
    <lineage>
        <taxon>Eukaryota</taxon>
        <taxon>Fungi</taxon>
        <taxon>Dikarya</taxon>
        <taxon>Ascomycota</taxon>
        <taxon>Pezizomycotina</taxon>
        <taxon>Eurotiomycetes</taxon>
        <taxon>Eurotiomycetidae</taxon>
        <taxon>Eurotiales</taxon>
        <taxon>Thermoascaceae</taxon>
        <taxon>Paecilomyces</taxon>
    </lineage>
</organism>
<protein>
    <submittedName>
        <fullName evidence="4">Oxaloacetate hydrolase class protein</fullName>
    </submittedName>
</protein>
<dbReference type="InterPro" id="IPR018523">
    <property type="entry name" value="Isocitrate_lyase_ph_CS"/>
</dbReference>
<dbReference type="PANTHER" id="PTHR42905">
    <property type="entry name" value="PHOSPHOENOLPYRUVATE CARBOXYLASE"/>
    <property type="match status" value="1"/>
</dbReference>
<dbReference type="InterPro" id="IPR036866">
    <property type="entry name" value="RibonucZ/Hydroxyglut_hydro"/>
</dbReference>
<dbReference type="CDD" id="cd00377">
    <property type="entry name" value="ICL_PEPM"/>
    <property type="match status" value="1"/>
</dbReference>
<keyword evidence="4" id="KW-0378">Hydrolase</keyword>
<dbReference type="Pfam" id="PF13714">
    <property type="entry name" value="PEP_mutase"/>
    <property type="match status" value="1"/>
</dbReference>
<dbReference type="CDD" id="cd07730">
    <property type="entry name" value="metallo-hydrolase-like_MBL-fold"/>
    <property type="match status" value="1"/>
</dbReference>
<proteinExistence type="inferred from homology"/>
<dbReference type="HOGENOM" id="CLU_509951_0_0_1"/>
<dbReference type="InterPro" id="IPR015813">
    <property type="entry name" value="Pyrv/PenolPyrv_kinase-like_dom"/>
</dbReference>
<evidence type="ECO:0000256" key="1">
    <source>
        <dbReference type="ARBA" id="ARBA00001050"/>
    </source>
</evidence>
<evidence type="ECO:0000313" key="4">
    <source>
        <dbReference type="EMBL" id="GAE00234.1"/>
    </source>
</evidence>
<dbReference type="FunFam" id="3.20.20.60:FF:000009">
    <property type="entry name" value="2-methylisocitrate lyase"/>
    <property type="match status" value="1"/>
</dbReference>
<feature type="compositionally biased region" description="Pro residues" evidence="3">
    <location>
        <begin position="386"/>
        <end position="400"/>
    </location>
</feature>
<dbReference type="eggNOG" id="KOG1260">
    <property type="taxonomic scope" value="Eukaryota"/>
</dbReference>
<evidence type="ECO:0000256" key="3">
    <source>
        <dbReference type="SAM" id="MobiDB-lite"/>
    </source>
</evidence>
<dbReference type="AlphaFoldDB" id="V5G6X8"/>
<comment type="catalytic activity">
    <reaction evidence="1">
        <text>(2S,3R)-3-hydroxybutane-1,2,3-tricarboxylate = pyruvate + succinate</text>
        <dbReference type="Rhea" id="RHEA:16809"/>
        <dbReference type="ChEBI" id="CHEBI:15361"/>
        <dbReference type="ChEBI" id="CHEBI:30031"/>
        <dbReference type="ChEBI" id="CHEBI:57429"/>
        <dbReference type="EC" id="4.1.3.30"/>
    </reaction>
</comment>
<accession>V5G6X8</accession>
<dbReference type="PANTHER" id="PTHR42905:SF2">
    <property type="entry name" value="PHOSPHOENOLPYRUVATE CARBOXYLASE FAMILY PROTEIN"/>
    <property type="match status" value="1"/>
</dbReference>
<evidence type="ECO:0000256" key="2">
    <source>
        <dbReference type="ARBA" id="ARBA00061405"/>
    </source>
</evidence>
<evidence type="ECO:0000313" key="5">
    <source>
        <dbReference type="Proteomes" id="UP000018001"/>
    </source>
</evidence>
<dbReference type="GO" id="GO:0016787">
    <property type="term" value="F:hydrolase activity"/>
    <property type="evidence" value="ECO:0007669"/>
    <property type="project" value="UniProtKB-KW"/>
</dbReference>